<evidence type="ECO:0000313" key="2">
    <source>
        <dbReference type="Proteomes" id="UP000741360"/>
    </source>
</evidence>
<protein>
    <submittedName>
        <fullName evidence="1">Uncharacterized protein</fullName>
    </submittedName>
</protein>
<sequence>MIQACLPKRNDPVSISLKAKIPFKALEYREALIWRASELASTACRLLEEGELAAGTLLVRGLMETSAALWFLNRKIKDVVDGHRVGSIDEDLMRLLMGSRTDLTTYESFNVLTLVDKIAQEIPSFRREYEALSQIAHPNWCGTMMLYSRPNTEKIWTDFGKHVRDNESVVKVGLINLNAGLQIFEYAYNQIVDLMPRFIEICEKALDDSVESAR</sequence>
<dbReference type="Proteomes" id="UP000741360">
    <property type="component" value="Unassembled WGS sequence"/>
</dbReference>
<name>A0A932GS14_UNCTE</name>
<organism evidence="1 2">
    <name type="scientific">Tectimicrobiota bacterium</name>
    <dbReference type="NCBI Taxonomy" id="2528274"/>
    <lineage>
        <taxon>Bacteria</taxon>
        <taxon>Pseudomonadati</taxon>
        <taxon>Nitrospinota/Tectimicrobiota group</taxon>
        <taxon>Candidatus Tectimicrobiota</taxon>
    </lineage>
</organism>
<comment type="caution">
    <text evidence="1">The sequence shown here is derived from an EMBL/GenBank/DDBJ whole genome shotgun (WGS) entry which is preliminary data.</text>
</comment>
<dbReference type="EMBL" id="JACPSX010000239">
    <property type="protein sequence ID" value="MBI3015827.1"/>
    <property type="molecule type" value="Genomic_DNA"/>
</dbReference>
<accession>A0A932GS14</accession>
<reference evidence="1" key="1">
    <citation type="submission" date="2020-07" db="EMBL/GenBank/DDBJ databases">
        <title>Huge and variable diversity of episymbiotic CPR bacteria and DPANN archaea in groundwater ecosystems.</title>
        <authorList>
            <person name="He C.Y."/>
            <person name="Keren R."/>
            <person name="Whittaker M."/>
            <person name="Farag I.F."/>
            <person name="Doudna J."/>
            <person name="Cate J.H.D."/>
            <person name="Banfield J.F."/>
        </authorList>
    </citation>
    <scope>NUCLEOTIDE SEQUENCE</scope>
    <source>
        <strain evidence="1">NC_groundwater_717_Ag_S-0.2um_59_8</strain>
    </source>
</reference>
<gene>
    <name evidence="1" type="ORF">HYY65_12415</name>
</gene>
<proteinExistence type="predicted"/>
<evidence type="ECO:0000313" key="1">
    <source>
        <dbReference type="EMBL" id="MBI3015827.1"/>
    </source>
</evidence>
<dbReference type="AlphaFoldDB" id="A0A932GS14"/>